<dbReference type="Gene3D" id="3.40.50.2300">
    <property type="match status" value="1"/>
</dbReference>
<reference evidence="7" key="3">
    <citation type="submission" date="2022-11" db="EMBL/GenBank/DDBJ databases">
        <title>Draft genome sequence of Sellimonas catena strain 18CBH55.</title>
        <authorList>
            <person name="Atsushi H."/>
            <person name="Moriya O."/>
            <person name="Mitsuo S."/>
        </authorList>
    </citation>
    <scope>NUCLEOTIDE SEQUENCE</scope>
    <source>
        <strain evidence="7">18CBH55</strain>
    </source>
</reference>
<keyword evidence="8" id="KW-1185">Reference proteome</keyword>
<sequence length="235" mass="27687">MNIFICDDDENIINQLSTYIQEYFKKNKLKCPALIPCCSGETLLSSQQHPDIVFLDIEMPGMSGITTAAKLKELNPRVIIFIVTSFMEYLDSAMEIHVFRYLNKPIDKLRLFRNLKDALRIYNAQSLQIAIETKSEVYTVYTNDIIFIEARDRKITVYTTNGSYSSIHSMNYWVNKLNGLSFFQTHKSFLINLKYVCHFTHDTVYLYDNRFQAYLTRRKYTLFKNTYLLYLDSTK</sequence>
<evidence type="ECO:0000256" key="1">
    <source>
        <dbReference type="ARBA" id="ARBA00018672"/>
    </source>
</evidence>
<comment type="function">
    <text evidence="2">May play the central regulatory role in sporulation. It may be an element of the effector pathway responsible for the activation of sporulation genes in response to nutritional stress. Spo0A may act in concert with spo0H (a sigma factor) to control the expression of some genes that are critical to the sporulation process.</text>
</comment>
<evidence type="ECO:0000256" key="2">
    <source>
        <dbReference type="ARBA" id="ARBA00024867"/>
    </source>
</evidence>
<evidence type="ECO:0000313" key="8">
    <source>
        <dbReference type="Proteomes" id="UP001145145"/>
    </source>
</evidence>
<feature type="domain" description="Response regulatory" evidence="4">
    <location>
        <begin position="2"/>
        <end position="119"/>
    </location>
</feature>
<dbReference type="RefSeq" id="WP_087169574.1">
    <property type="nucleotide sequence ID" value="NZ_BSBO01000015.1"/>
</dbReference>
<dbReference type="SUPFAM" id="SSF52172">
    <property type="entry name" value="CheY-like"/>
    <property type="match status" value="1"/>
</dbReference>
<dbReference type="GO" id="GO:0003677">
    <property type="term" value="F:DNA binding"/>
    <property type="evidence" value="ECO:0007669"/>
    <property type="project" value="UniProtKB-KW"/>
</dbReference>
<dbReference type="InterPro" id="IPR046947">
    <property type="entry name" value="LytR-like"/>
</dbReference>
<reference evidence="6" key="1">
    <citation type="submission" date="2022-11" db="EMBL/GenBank/DDBJ databases">
        <title>Draft genome sequence of Sellimonas catena strain 12EGH17.</title>
        <authorList>
            <person name="Atsushi H."/>
            <person name="Moriya O."/>
            <person name="Mitsuo S."/>
        </authorList>
    </citation>
    <scope>NUCLEOTIDE SEQUENCE</scope>
    <source>
        <strain evidence="6">12EGH17</strain>
    </source>
</reference>
<organism evidence="6 8">
    <name type="scientific">Sellimonas catena</name>
    <dbReference type="NCBI Taxonomy" id="2994035"/>
    <lineage>
        <taxon>Bacteria</taxon>
        <taxon>Bacillati</taxon>
        <taxon>Bacillota</taxon>
        <taxon>Clostridia</taxon>
        <taxon>Lachnospirales</taxon>
        <taxon>Lachnospiraceae</taxon>
        <taxon>Sellimonas</taxon>
    </lineage>
</organism>
<name>A0A9W6FCH7_9FIRM</name>
<evidence type="ECO:0000259" key="5">
    <source>
        <dbReference type="PROSITE" id="PS50930"/>
    </source>
</evidence>
<feature type="domain" description="HTH LytTR-type" evidence="5">
    <location>
        <begin position="129"/>
        <end position="229"/>
    </location>
</feature>
<dbReference type="InterPro" id="IPR001789">
    <property type="entry name" value="Sig_transdc_resp-reg_receiver"/>
</dbReference>
<reference evidence="7" key="4">
    <citation type="submission" date="2022-11" db="EMBL/GenBank/DDBJ databases">
        <title>Draft genome sequence of Sellimonas catena strain 18CBH55.</title>
        <authorList>
            <person name="Hisatomi A."/>
            <person name="Ohkuma M."/>
            <person name="Sakamoto M."/>
        </authorList>
    </citation>
    <scope>NUCLEOTIDE SEQUENCE</scope>
    <source>
        <strain evidence="7">18CBH55</strain>
    </source>
</reference>
<evidence type="ECO:0000313" key="6">
    <source>
        <dbReference type="EMBL" id="GLG04478.1"/>
    </source>
</evidence>
<gene>
    <name evidence="6" type="ORF">Selli1_16520</name>
    <name evidence="7" type="ORF">Selli2_32660</name>
</gene>
<dbReference type="Proteomes" id="UP001145094">
    <property type="component" value="Unassembled WGS sequence"/>
</dbReference>
<dbReference type="Gene3D" id="2.40.50.1020">
    <property type="entry name" value="LytTr DNA-binding domain"/>
    <property type="match status" value="1"/>
</dbReference>
<keyword evidence="3" id="KW-0597">Phosphoprotein</keyword>
<accession>A0A9W6FCH7</accession>
<feature type="modified residue" description="4-aspartylphosphate" evidence="3">
    <location>
        <position position="56"/>
    </location>
</feature>
<dbReference type="PROSITE" id="PS50110">
    <property type="entry name" value="RESPONSE_REGULATORY"/>
    <property type="match status" value="1"/>
</dbReference>
<dbReference type="AlphaFoldDB" id="A0A9W6FCH7"/>
<dbReference type="PROSITE" id="PS50930">
    <property type="entry name" value="HTH_LYTTR"/>
    <property type="match status" value="1"/>
</dbReference>
<dbReference type="InterPro" id="IPR007492">
    <property type="entry name" value="LytTR_DNA-bd_dom"/>
</dbReference>
<evidence type="ECO:0000259" key="4">
    <source>
        <dbReference type="PROSITE" id="PS50110"/>
    </source>
</evidence>
<dbReference type="EMBL" id="BSCH01000028">
    <property type="protein sequence ID" value="GLG91839.1"/>
    <property type="molecule type" value="Genomic_DNA"/>
</dbReference>
<dbReference type="Proteomes" id="UP001145145">
    <property type="component" value="Unassembled WGS sequence"/>
</dbReference>
<dbReference type="EMBL" id="BSBO01000015">
    <property type="protein sequence ID" value="GLG04478.1"/>
    <property type="molecule type" value="Genomic_DNA"/>
</dbReference>
<dbReference type="Pfam" id="PF00072">
    <property type="entry name" value="Response_reg"/>
    <property type="match status" value="1"/>
</dbReference>
<dbReference type="SMART" id="SM00448">
    <property type="entry name" value="REC"/>
    <property type="match status" value="1"/>
</dbReference>
<dbReference type="PANTHER" id="PTHR37299:SF1">
    <property type="entry name" value="STAGE 0 SPORULATION PROTEIN A HOMOLOG"/>
    <property type="match status" value="1"/>
</dbReference>
<dbReference type="Pfam" id="PF04397">
    <property type="entry name" value="LytTR"/>
    <property type="match status" value="1"/>
</dbReference>
<dbReference type="GO" id="GO:0000156">
    <property type="term" value="F:phosphorelay response regulator activity"/>
    <property type="evidence" value="ECO:0007669"/>
    <property type="project" value="InterPro"/>
</dbReference>
<reference evidence="6" key="2">
    <citation type="submission" date="2022-11" db="EMBL/GenBank/DDBJ databases">
        <title>Draft genome sequence of Sellimonas catena strain 12EGH17.</title>
        <authorList>
            <person name="Hisatomi A."/>
            <person name="Ohkuma M."/>
            <person name="Sakamoto M."/>
        </authorList>
    </citation>
    <scope>NUCLEOTIDE SEQUENCE</scope>
    <source>
        <strain evidence="6">12EGH17</strain>
    </source>
</reference>
<proteinExistence type="predicted"/>
<evidence type="ECO:0000313" key="7">
    <source>
        <dbReference type="EMBL" id="GLG91839.1"/>
    </source>
</evidence>
<reference evidence="6 8" key="5">
    <citation type="journal article" date="2023" name="Int. J. Syst. Evol. Microbiol.">
        <title>Sellimonas catena sp. nov., isolated from human faeces.</title>
        <authorList>
            <person name="Hisatomi A."/>
            <person name="Ohkuma M."/>
            <person name="Sakamoto M."/>
        </authorList>
    </citation>
    <scope>NUCLEOTIDE SEQUENCE [LARGE SCALE GENOMIC DNA]</scope>
    <source>
        <strain evidence="6 8">12EGH17</strain>
        <strain evidence="7">18CBH55</strain>
    </source>
</reference>
<dbReference type="SMART" id="SM00850">
    <property type="entry name" value="LytTR"/>
    <property type="match status" value="1"/>
</dbReference>
<dbReference type="PANTHER" id="PTHR37299">
    <property type="entry name" value="TRANSCRIPTIONAL REGULATOR-RELATED"/>
    <property type="match status" value="1"/>
</dbReference>
<evidence type="ECO:0000256" key="3">
    <source>
        <dbReference type="PROSITE-ProRule" id="PRU00169"/>
    </source>
</evidence>
<comment type="caution">
    <text evidence="6">The sequence shown here is derived from an EMBL/GenBank/DDBJ whole genome shotgun (WGS) entry which is preliminary data.</text>
</comment>
<protein>
    <recommendedName>
        <fullName evidence="1">Stage 0 sporulation protein A homolog</fullName>
    </recommendedName>
</protein>
<keyword evidence="6" id="KW-0238">DNA-binding</keyword>
<dbReference type="InterPro" id="IPR011006">
    <property type="entry name" value="CheY-like_superfamily"/>
</dbReference>